<organism evidence="2 3">
    <name type="scientific">Prevotella heparinolytica</name>
    <dbReference type="NCBI Taxonomy" id="28113"/>
    <lineage>
        <taxon>Bacteria</taxon>
        <taxon>Pseudomonadati</taxon>
        <taxon>Bacteroidota</taxon>
        <taxon>Bacteroidia</taxon>
        <taxon>Bacteroidales</taxon>
        <taxon>Bacteroidaceae</taxon>
        <taxon>Bacteroides</taxon>
    </lineage>
</organism>
<sequence length="65" mass="7383">MDRINDRHEFLNLYASQCPKCVHFNLDSCTCNAFPDEIPDNILSGEENHDSVLPGQRGETVFEEA</sequence>
<comment type="caution">
    <text evidence="2">The sequence shown here is derived from an EMBL/GenBank/DDBJ whole genome shotgun (WGS) entry which is preliminary data.</text>
</comment>
<protein>
    <submittedName>
        <fullName evidence="2">Uncharacterized protein</fullName>
    </submittedName>
</protein>
<accession>A0A4R2LI00</accession>
<dbReference type="Proteomes" id="UP000295600">
    <property type="component" value="Unassembled WGS sequence"/>
</dbReference>
<feature type="region of interest" description="Disordered" evidence="1">
    <location>
        <begin position="43"/>
        <end position="65"/>
    </location>
</feature>
<gene>
    <name evidence="2" type="ORF">EV202_13042</name>
</gene>
<dbReference type="AlphaFoldDB" id="A0A4R2LI00"/>
<proteinExistence type="predicted"/>
<name>A0A4R2LI00_9BACE</name>
<dbReference type="EMBL" id="SLXB01000030">
    <property type="protein sequence ID" value="TCO87691.1"/>
    <property type="molecule type" value="Genomic_DNA"/>
</dbReference>
<evidence type="ECO:0000313" key="2">
    <source>
        <dbReference type="EMBL" id="TCO87691.1"/>
    </source>
</evidence>
<evidence type="ECO:0000256" key="1">
    <source>
        <dbReference type="SAM" id="MobiDB-lite"/>
    </source>
</evidence>
<evidence type="ECO:0000313" key="3">
    <source>
        <dbReference type="Proteomes" id="UP000295600"/>
    </source>
</evidence>
<reference evidence="2 3" key="1">
    <citation type="submission" date="2019-03" db="EMBL/GenBank/DDBJ databases">
        <title>Genomic Encyclopedia of Type Strains, Phase IV (KMG-IV): sequencing the most valuable type-strain genomes for metagenomic binning, comparative biology and taxonomic classification.</title>
        <authorList>
            <person name="Goeker M."/>
        </authorList>
    </citation>
    <scope>NUCLEOTIDE SEQUENCE [LARGE SCALE GENOMIC DNA]</scope>
    <source>
        <strain evidence="2 3">DSM 23917</strain>
    </source>
</reference>